<evidence type="ECO:0008006" key="5">
    <source>
        <dbReference type="Google" id="ProtNLM"/>
    </source>
</evidence>
<keyword evidence="4" id="KW-1185">Reference proteome</keyword>
<name>A0A4D6LVF2_VIGUN</name>
<gene>
    <name evidence="3" type="ORF">DEO72_LG5g473</name>
</gene>
<feature type="chain" id="PRO_5020029833" description="Transmembrane protein" evidence="2">
    <location>
        <begin position="28"/>
        <end position="73"/>
    </location>
</feature>
<evidence type="ECO:0000256" key="1">
    <source>
        <dbReference type="SAM" id="MobiDB-lite"/>
    </source>
</evidence>
<keyword evidence="2" id="KW-0732">Signal</keyword>
<protein>
    <recommendedName>
        <fullName evidence="5">Transmembrane protein</fullName>
    </recommendedName>
</protein>
<evidence type="ECO:0000313" key="3">
    <source>
        <dbReference type="EMBL" id="QCD92411.1"/>
    </source>
</evidence>
<evidence type="ECO:0000256" key="2">
    <source>
        <dbReference type="SAM" id="SignalP"/>
    </source>
</evidence>
<evidence type="ECO:0000313" key="4">
    <source>
        <dbReference type="Proteomes" id="UP000501690"/>
    </source>
</evidence>
<dbReference type="EMBL" id="CP039349">
    <property type="protein sequence ID" value="QCD92411.1"/>
    <property type="molecule type" value="Genomic_DNA"/>
</dbReference>
<feature type="region of interest" description="Disordered" evidence="1">
    <location>
        <begin position="38"/>
        <end position="73"/>
    </location>
</feature>
<organism evidence="3 4">
    <name type="scientific">Vigna unguiculata</name>
    <name type="common">Cowpea</name>
    <dbReference type="NCBI Taxonomy" id="3917"/>
    <lineage>
        <taxon>Eukaryota</taxon>
        <taxon>Viridiplantae</taxon>
        <taxon>Streptophyta</taxon>
        <taxon>Embryophyta</taxon>
        <taxon>Tracheophyta</taxon>
        <taxon>Spermatophyta</taxon>
        <taxon>Magnoliopsida</taxon>
        <taxon>eudicotyledons</taxon>
        <taxon>Gunneridae</taxon>
        <taxon>Pentapetalae</taxon>
        <taxon>rosids</taxon>
        <taxon>fabids</taxon>
        <taxon>Fabales</taxon>
        <taxon>Fabaceae</taxon>
        <taxon>Papilionoideae</taxon>
        <taxon>50 kb inversion clade</taxon>
        <taxon>NPAAA clade</taxon>
        <taxon>indigoferoid/millettioid clade</taxon>
        <taxon>Phaseoleae</taxon>
        <taxon>Vigna</taxon>
    </lineage>
</organism>
<accession>A0A4D6LVF2</accession>
<reference evidence="3 4" key="1">
    <citation type="submission" date="2019-04" db="EMBL/GenBank/DDBJ databases">
        <title>An improved genome assembly and genetic linkage map for asparagus bean, Vigna unguiculata ssp. sesquipedialis.</title>
        <authorList>
            <person name="Xia Q."/>
            <person name="Zhang R."/>
            <person name="Dong Y."/>
        </authorList>
    </citation>
    <scope>NUCLEOTIDE SEQUENCE [LARGE SCALE GENOMIC DNA]</scope>
    <source>
        <tissue evidence="3">Leaf</tissue>
    </source>
</reference>
<dbReference type="Proteomes" id="UP000501690">
    <property type="component" value="Linkage Group LG5"/>
</dbReference>
<proteinExistence type="predicted"/>
<sequence length="73" mass="7930">MAQTGLFSRSLPFLVLLITFLCFSAQFAPTTTTADLKMRKLGNMPSPPPSPMPGRQRVPGGNQPAPPFMTRNP</sequence>
<feature type="signal peptide" evidence="2">
    <location>
        <begin position="1"/>
        <end position="27"/>
    </location>
</feature>
<dbReference type="AlphaFoldDB" id="A0A4D6LVF2"/>